<dbReference type="SUPFAM" id="SSF53822">
    <property type="entry name" value="Periplasmic binding protein-like I"/>
    <property type="match status" value="1"/>
</dbReference>
<comment type="caution">
    <text evidence="2">The sequence shown here is derived from an EMBL/GenBank/DDBJ whole genome shotgun (WGS) entry which is preliminary data.</text>
</comment>
<dbReference type="PANTHER" id="PTHR35271">
    <property type="entry name" value="ABC TRANSPORTER, SUBSTRATE-BINDING LIPOPROTEIN-RELATED"/>
    <property type="match status" value="1"/>
</dbReference>
<dbReference type="OrthoDB" id="9776955at2"/>
<keyword evidence="1" id="KW-0732">Signal</keyword>
<dbReference type="RefSeq" id="WP_036558291.1">
    <property type="nucleotide sequence ID" value="NZ_JRNI01000015.1"/>
</dbReference>
<dbReference type="PANTHER" id="PTHR35271:SF1">
    <property type="entry name" value="ABC TRANSPORTER, SUBSTRATE-BINDING LIPOPROTEIN"/>
    <property type="match status" value="1"/>
</dbReference>
<evidence type="ECO:0000313" key="3">
    <source>
        <dbReference type="Proteomes" id="UP000029629"/>
    </source>
</evidence>
<reference evidence="2 3" key="1">
    <citation type="submission" date="2014-07" db="EMBL/GenBank/DDBJ databases">
        <authorList>
            <person name="McCorrison J."/>
            <person name="Sanka R."/>
            <person name="Torralba M."/>
            <person name="Gillis M."/>
            <person name="Haft D.H."/>
            <person name="Methe B."/>
            <person name="Sutton G."/>
            <person name="Nelson K.E."/>
        </authorList>
    </citation>
    <scope>NUCLEOTIDE SEQUENCE [LARGE SCALE GENOMIC DNA]</scope>
    <source>
        <strain evidence="2 3">DNF00040</strain>
    </source>
</reference>
<dbReference type="InterPro" id="IPR007487">
    <property type="entry name" value="ABC_transpt-TYRBP-like"/>
</dbReference>
<dbReference type="Pfam" id="PF04392">
    <property type="entry name" value="ABC_sub_bind"/>
    <property type="match status" value="1"/>
</dbReference>
<keyword evidence="3" id="KW-1185">Reference proteome</keyword>
<protein>
    <submittedName>
        <fullName evidence="2">ABC transporter substrate-binding protein</fullName>
    </submittedName>
</protein>
<proteinExistence type="predicted"/>
<organism evidence="2 3">
    <name type="scientific">Oligella urethralis DNF00040</name>
    <dbReference type="NCBI Taxonomy" id="1401065"/>
    <lineage>
        <taxon>Bacteria</taxon>
        <taxon>Pseudomonadati</taxon>
        <taxon>Pseudomonadota</taxon>
        <taxon>Betaproteobacteria</taxon>
        <taxon>Burkholderiales</taxon>
        <taxon>Alcaligenaceae</taxon>
        <taxon>Oligella</taxon>
    </lineage>
</organism>
<dbReference type="EMBL" id="JRNI01000015">
    <property type="protein sequence ID" value="KGF31258.1"/>
    <property type="molecule type" value="Genomic_DNA"/>
</dbReference>
<dbReference type="Proteomes" id="UP000029629">
    <property type="component" value="Unassembled WGS sequence"/>
</dbReference>
<dbReference type="Gene3D" id="3.40.50.2300">
    <property type="match status" value="2"/>
</dbReference>
<evidence type="ECO:0000256" key="1">
    <source>
        <dbReference type="SAM" id="SignalP"/>
    </source>
</evidence>
<name>A0A095Z9C5_9BURK</name>
<gene>
    <name evidence="2" type="ORF">HMPREF2130_03870</name>
</gene>
<dbReference type="CDD" id="cd06325">
    <property type="entry name" value="PBP1_ABC_unchar_transporter"/>
    <property type="match status" value="1"/>
</dbReference>
<feature type="chain" id="PRO_5001915217" evidence="1">
    <location>
        <begin position="30"/>
        <end position="326"/>
    </location>
</feature>
<evidence type="ECO:0000313" key="2">
    <source>
        <dbReference type="EMBL" id="KGF31258.1"/>
    </source>
</evidence>
<accession>A0A095Z9C5</accession>
<dbReference type="eggNOG" id="COG2984">
    <property type="taxonomic scope" value="Bacteria"/>
</dbReference>
<dbReference type="InterPro" id="IPR028082">
    <property type="entry name" value="Peripla_BP_I"/>
</dbReference>
<feature type="signal peptide" evidence="1">
    <location>
        <begin position="1"/>
        <end position="29"/>
    </location>
</feature>
<sequence length="326" mass="34298">MSRFSKKHLGLVLGLSLGLGLAAPTAVMAKDKFVAITSIVEHPALDAFKDGVVEGLGAEGFKEGDNLRVKFQTAQGNTGTAAQIARQYVGENPDVIVAIGTPSAQAVVAATKSIPVVFGAITDPIAAQLVKERGPSGTNVTGMSDELPLESSIELIKKALPEAKRVGMVYNPGEVNSKIVVDRLKELMPQHGLSLVEASAPRTVDVGSAARSLVSKADLIFSTTDNNVIATYESLTKVSLDSKIPLIASDTDSVPRGAIAALGLNYKQLGVQTGHMVARILNGEKPGDISWETSNELAIHLNKKMADQIGVKLSDELLKSAEKVIE</sequence>
<dbReference type="AlphaFoldDB" id="A0A095Z9C5"/>